<protein>
    <submittedName>
        <fullName evidence="2">Putative esterase</fullName>
    </submittedName>
</protein>
<keyword evidence="1" id="KW-0812">Transmembrane</keyword>
<dbReference type="InterPro" id="IPR029058">
    <property type="entry name" value="AB_hydrolase_fold"/>
</dbReference>
<dbReference type="Gene3D" id="3.40.50.1820">
    <property type="entry name" value="alpha/beta hydrolase"/>
    <property type="match status" value="1"/>
</dbReference>
<name>A0A4R1KK84_9FLAO</name>
<keyword evidence="1" id="KW-0472">Membrane</keyword>
<evidence type="ECO:0000256" key="1">
    <source>
        <dbReference type="SAM" id="Phobius"/>
    </source>
</evidence>
<feature type="transmembrane region" description="Helical" evidence="1">
    <location>
        <begin position="25"/>
        <end position="41"/>
    </location>
</feature>
<organism evidence="2 3">
    <name type="scientific">Winogradskyella wandonensis</name>
    <dbReference type="NCBI Taxonomy" id="1442586"/>
    <lineage>
        <taxon>Bacteria</taxon>
        <taxon>Pseudomonadati</taxon>
        <taxon>Bacteroidota</taxon>
        <taxon>Flavobacteriia</taxon>
        <taxon>Flavobacteriales</taxon>
        <taxon>Flavobacteriaceae</taxon>
        <taxon>Winogradskyella</taxon>
    </lineage>
</organism>
<evidence type="ECO:0000313" key="3">
    <source>
        <dbReference type="Proteomes" id="UP000295714"/>
    </source>
</evidence>
<keyword evidence="3" id="KW-1185">Reference proteome</keyword>
<dbReference type="Proteomes" id="UP000295714">
    <property type="component" value="Unassembled WGS sequence"/>
</dbReference>
<dbReference type="EMBL" id="SMGI01000004">
    <property type="protein sequence ID" value="TCK65198.1"/>
    <property type="molecule type" value="Genomic_DNA"/>
</dbReference>
<accession>A0A4R1KK84</accession>
<dbReference type="AlphaFoldDB" id="A0A4R1KK84"/>
<dbReference type="InterPro" id="IPR050583">
    <property type="entry name" value="Mycobacterial_A85_antigen"/>
</dbReference>
<dbReference type="SUPFAM" id="SSF53474">
    <property type="entry name" value="alpha/beta-Hydrolases"/>
    <property type="match status" value="1"/>
</dbReference>
<reference evidence="2 3" key="1">
    <citation type="journal article" date="2015" name="Stand. Genomic Sci.">
        <title>Genomic Encyclopedia of Bacterial and Archaeal Type Strains, Phase III: the genomes of soil and plant-associated and newly described type strains.</title>
        <authorList>
            <person name="Whitman W.B."/>
            <person name="Woyke T."/>
            <person name="Klenk H.P."/>
            <person name="Zhou Y."/>
            <person name="Lilburn T.G."/>
            <person name="Beck B.J."/>
            <person name="De Vos P."/>
            <person name="Vandamme P."/>
            <person name="Eisen J.A."/>
            <person name="Garrity G."/>
            <person name="Hugenholtz P."/>
            <person name="Kyrpides N.C."/>
        </authorList>
    </citation>
    <scope>NUCLEOTIDE SEQUENCE [LARGE SCALE GENOMIC DNA]</scope>
    <source>
        <strain evidence="2 3">CECT 8445</strain>
    </source>
</reference>
<comment type="caution">
    <text evidence="2">The sequence shown here is derived from an EMBL/GenBank/DDBJ whole genome shotgun (WGS) entry which is preliminary data.</text>
</comment>
<keyword evidence="1" id="KW-1133">Transmembrane helix</keyword>
<dbReference type="PANTHER" id="PTHR48098:SF6">
    <property type="entry name" value="FERRI-BACILLIBACTIN ESTERASE BESA"/>
    <property type="match status" value="1"/>
</dbReference>
<sequence length="334" mass="38245">MLNCHTERSRSVVSASHNLEQNMKYIIYIFTFLFFAISVNAQESLEFKKLENAVLAGGTLLRVEAFPSENIKPRPVDVWLPENYTADKKYAVLYMHDGQNLFDATTTWNKQEWMVDEWATKLMNSGEVKDFIVVGVHNIPQIRWQDLYPEKAMNFMPTKVRDSLITIAKESNFNVNFKGDEYLSFLVDELKPVIDNQFSVLSDKENTFVAGSSMGGLMSMYAISEYPDVFGGAGCLSTHWPGAMPSPNNPHPVAIFDYMKKNLPEAGTHKLYFDYGNKTLDQYYPKYAPNVDEILKEKGYTDNDSKNLFFEGTNHSEQSWNQRLNQPLVFLLGK</sequence>
<dbReference type="PANTHER" id="PTHR48098">
    <property type="entry name" value="ENTEROCHELIN ESTERASE-RELATED"/>
    <property type="match status" value="1"/>
</dbReference>
<evidence type="ECO:0000313" key="2">
    <source>
        <dbReference type="EMBL" id="TCK65198.1"/>
    </source>
</evidence>
<dbReference type="InterPro" id="IPR000801">
    <property type="entry name" value="Esterase-like"/>
</dbReference>
<proteinExistence type="predicted"/>
<gene>
    <name evidence="2" type="ORF">DFQ05_2414</name>
</gene>
<dbReference type="Pfam" id="PF00756">
    <property type="entry name" value="Esterase"/>
    <property type="match status" value="1"/>
</dbReference>